<organism evidence="5 6">
    <name type="scientific">Aureimonas flava</name>
    <dbReference type="NCBI Taxonomy" id="2320271"/>
    <lineage>
        <taxon>Bacteria</taxon>
        <taxon>Pseudomonadati</taxon>
        <taxon>Pseudomonadota</taxon>
        <taxon>Alphaproteobacteria</taxon>
        <taxon>Hyphomicrobiales</taxon>
        <taxon>Aurantimonadaceae</taxon>
        <taxon>Aureimonas</taxon>
    </lineage>
</organism>
<protein>
    <submittedName>
        <fullName evidence="5">Polysaccharide export protein</fullName>
    </submittedName>
</protein>
<dbReference type="Pfam" id="PF10531">
    <property type="entry name" value="SLBB"/>
    <property type="match status" value="1"/>
</dbReference>
<dbReference type="OrthoDB" id="197007at2"/>
<gene>
    <name evidence="5" type="ORF">D3218_08870</name>
</gene>
<feature type="signal peptide" evidence="2">
    <location>
        <begin position="1"/>
        <end position="17"/>
    </location>
</feature>
<feature type="chain" id="PRO_5017418784" evidence="2">
    <location>
        <begin position="18"/>
        <end position="186"/>
    </location>
</feature>
<dbReference type="GO" id="GO:0015159">
    <property type="term" value="F:polysaccharide transmembrane transporter activity"/>
    <property type="evidence" value="ECO:0007669"/>
    <property type="project" value="InterPro"/>
</dbReference>
<evidence type="ECO:0000256" key="1">
    <source>
        <dbReference type="ARBA" id="ARBA00022729"/>
    </source>
</evidence>
<keyword evidence="1 2" id="KW-0732">Signal</keyword>
<dbReference type="InterPro" id="IPR049712">
    <property type="entry name" value="Poly_export"/>
</dbReference>
<feature type="domain" description="Polysaccharide export protein N-terminal" evidence="3">
    <location>
        <begin position="33"/>
        <end position="107"/>
    </location>
</feature>
<dbReference type="PROSITE" id="PS51257">
    <property type="entry name" value="PROKAR_LIPOPROTEIN"/>
    <property type="match status" value="1"/>
</dbReference>
<dbReference type="PANTHER" id="PTHR33619:SF3">
    <property type="entry name" value="POLYSACCHARIDE EXPORT PROTEIN GFCE-RELATED"/>
    <property type="match status" value="1"/>
</dbReference>
<sequence length="186" mass="19891">MRVARAALVALTASLLAGCVTTPPPPEAFHAALNQDYRLDAGDRLRITVFEQESLSAVYVVDKAGYLSVPLIGSVPARGKTPDEVRAAVAGALRNGYLRNPDVSVQVEQYRPFFVMGEVSTGGQYSYVPGMTVQNAVAIAGGFSARAEKRTADITRQVNGQVITGRVVLSDPVLPGDTITIRERLF</sequence>
<dbReference type="EMBL" id="QYRN01000004">
    <property type="protein sequence ID" value="RIY01454.1"/>
    <property type="molecule type" value="Genomic_DNA"/>
</dbReference>
<dbReference type="Gene3D" id="3.10.560.10">
    <property type="entry name" value="Outer membrane lipoprotein wza domain like"/>
    <property type="match status" value="1"/>
</dbReference>
<evidence type="ECO:0000256" key="2">
    <source>
        <dbReference type="SAM" id="SignalP"/>
    </source>
</evidence>
<dbReference type="InterPro" id="IPR003715">
    <property type="entry name" value="Poly_export_N"/>
</dbReference>
<dbReference type="RefSeq" id="WP_119539635.1">
    <property type="nucleotide sequence ID" value="NZ_QYRN01000004.1"/>
</dbReference>
<evidence type="ECO:0000259" key="4">
    <source>
        <dbReference type="Pfam" id="PF10531"/>
    </source>
</evidence>
<feature type="domain" description="Soluble ligand binding" evidence="4">
    <location>
        <begin position="113"/>
        <end position="163"/>
    </location>
</feature>
<evidence type="ECO:0000313" key="5">
    <source>
        <dbReference type="EMBL" id="RIY01454.1"/>
    </source>
</evidence>
<dbReference type="InterPro" id="IPR019554">
    <property type="entry name" value="Soluble_ligand-bd"/>
</dbReference>
<dbReference type="Proteomes" id="UP000265750">
    <property type="component" value="Unassembled WGS sequence"/>
</dbReference>
<dbReference type="Gene3D" id="3.30.1950.10">
    <property type="entry name" value="wza like domain"/>
    <property type="match status" value="1"/>
</dbReference>
<comment type="caution">
    <text evidence="5">The sequence shown here is derived from an EMBL/GenBank/DDBJ whole genome shotgun (WGS) entry which is preliminary data.</text>
</comment>
<dbReference type="PANTHER" id="PTHR33619">
    <property type="entry name" value="POLYSACCHARIDE EXPORT PROTEIN GFCE-RELATED"/>
    <property type="match status" value="1"/>
</dbReference>
<reference evidence="6" key="1">
    <citation type="submission" date="2018-09" db="EMBL/GenBank/DDBJ databases">
        <authorList>
            <person name="Tuo L."/>
        </authorList>
    </citation>
    <scope>NUCLEOTIDE SEQUENCE [LARGE SCALE GENOMIC DNA]</scope>
    <source>
        <strain evidence="6">M2BS4Y-1</strain>
    </source>
</reference>
<dbReference type="Pfam" id="PF02563">
    <property type="entry name" value="Poly_export"/>
    <property type="match status" value="1"/>
</dbReference>
<evidence type="ECO:0000313" key="6">
    <source>
        <dbReference type="Proteomes" id="UP000265750"/>
    </source>
</evidence>
<keyword evidence="6" id="KW-1185">Reference proteome</keyword>
<dbReference type="AlphaFoldDB" id="A0A3A1WT82"/>
<name>A0A3A1WT82_9HYPH</name>
<accession>A0A3A1WT82</accession>
<evidence type="ECO:0000259" key="3">
    <source>
        <dbReference type="Pfam" id="PF02563"/>
    </source>
</evidence>
<proteinExistence type="predicted"/>